<evidence type="ECO:0000256" key="5">
    <source>
        <dbReference type="ARBA" id="ARBA00022692"/>
    </source>
</evidence>
<dbReference type="PANTHER" id="PTHR30026:SF20">
    <property type="entry name" value="OUTER MEMBRANE PROTEIN TOLC"/>
    <property type="match status" value="1"/>
</dbReference>
<proteinExistence type="inferred from homology"/>
<dbReference type="GO" id="GO:0015562">
    <property type="term" value="F:efflux transmembrane transporter activity"/>
    <property type="evidence" value="ECO:0007669"/>
    <property type="project" value="InterPro"/>
</dbReference>
<dbReference type="Proteomes" id="UP000004913">
    <property type="component" value="Unassembled WGS sequence"/>
</dbReference>
<keyword evidence="11" id="KW-1185">Reference proteome</keyword>
<keyword evidence="4" id="KW-1134">Transmembrane beta strand</keyword>
<dbReference type="InterPro" id="IPR003423">
    <property type="entry name" value="OMP_efflux"/>
</dbReference>
<dbReference type="GO" id="GO:1990281">
    <property type="term" value="C:efflux pump complex"/>
    <property type="evidence" value="ECO:0007669"/>
    <property type="project" value="TreeGrafter"/>
</dbReference>
<evidence type="ECO:0000256" key="4">
    <source>
        <dbReference type="ARBA" id="ARBA00022452"/>
    </source>
</evidence>
<evidence type="ECO:0000313" key="10">
    <source>
        <dbReference type="EMBL" id="EGK02535.1"/>
    </source>
</evidence>
<evidence type="ECO:0000313" key="11">
    <source>
        <dbReference type="Proteomes" id="UP000004913"/>
    </source>
</evidence>
<dbReference type="GO" id="GO:0009279">
    <property type="term" value="C:cell outer membrane"/>
    <property type="evidence" value="ECO:0007669"/>
    <property type="project" value="UniProtKB-SubCell"/>
</dbReference>
<comment type="similarity">
    <text evidence="2">Belongs to the outer membrane factor (OMF) (TC 1.B.17) family.</text>
</comment>
<keyword evidence="7" id="KW-0998">Cell outer membrane</keyword>
<keyword evidence="3" id="KW-0813">Transport</keyword>
<accession>F5IV85</accession>
<dbReference type="STRING" id="742766.HMPREF9455_00785"/>
<feature type="chain" id="PRO_5003328851" description="Outer membrane efflux protein" evidence="9">
    <location>
        <begin position="26"/>
        <end position="439"/>
    </location>
</feature>
<evidence type="ECO:0000256" key="3">
    <source>
        <dbReference type="ARBA" id="ARBA00022448"/>
    </source>
</evidence>
<dbReference type="EMBL" id="ADLV01000015">
    <property type="protein sequence ID" value="EGK02535.1"/>
    <property type="molecule type" value="Genomic_DNA"/>
</dbReference>
<keyword evidence="5" id="KW-0812">Transmembrane</keyword>
<name>F5IV85_9BACT</name>
<comment type="caution">
    <text evidence="10">The sequence shown here is derived from an EMBL/GenBank/DDBJ whole genome shotgun (WGS) entry which is preliminary data.</text>
</comment>
<dbReference type="HOGENOM" id="CLU_012817_10_3_10"/>
<feature type="coiled-coil region" evidence="8">
    <location>
        <begin position="345"/>
        <end position="379"/>
    </location>
</feature>
<sequence length="439" mass="49362">MIKMKRAIIITLSVIWLGLSIQAQNSPYITVDKAVEIAVKNNSNVKISDLDGKVANANYHQTDAVFLPQITVGYTALSTNNPLNAFGFLLQQESVTAMDFDPAKLNNPGASQNYSTQVEAKLPLLNMDMIYARKGAKANEEVYKYKVERTKEYIEFEVRKAYTQLQMSYQARNILQKSLDDVKQIHQSVSNFYNQGLVQKSDVLNAQVQVNTIEAALAKAESNIHNASDGLRLLMGQDANDEVYTTDSLSQQISLYQAAELSSFRSDIMALNKAVNATDMMVKSSQMAFLPRINAFGSYGLNDSKAFKFRNDSYLVGINLSWTIFSGNQNRSKMKSAQFQRDKMQEELNLHIKKEELELNKTKRDLTDLQIEINKQNTSVGQADEALRILTNRHHEGLASTTDLLMAQAQLSQQKLLLSQSIMSYNIAEAYLNFLSKTK</sequence>
<dbReference type="GO" id="GO:0015288">
    <property type="term" value="F:porin activity"/>
    <property type="evidence" value="ECO:0007669"/>
    <property type="project" value="TreeGrafter"/>
</dbReference>
<evidence type="ECO:0000256" key="1">
    <source>
        <dbReference type="ARBA" id="ARBA00004442"/>
    </source>
</evidence>
<evidence type="ECO:0000256" key="9">
    <source>
        <dbReference type="SAM" id="SignalP"/>
    </source>
</evidence>
<organism evidence="10 11">
    <name type="scientific">Dysgonomonas gadei ATCC BAA-286</name>
    <dbReference type="NCBI Taxonomy" id="742766"/>
    <lineage>
        <taxon>Bacteria</taxon>
        <taxon>Pseudomonadati</taxon>
        <taxon>Bacteroidota</taxon>
        <taxon>Bacteroidia</taxon>
        <taxon>Bacteroidales</taxon>
        <taxon>Dysgonomonadaceae</taxon>
        <taxon>Dysgonomonas</taxon>
    </lineage>
</organism>
<keyword evidence="8" id="KW-0175">Coiled coil</keyword>
<evidence type="ECO:0000256" key="6">
    <source>
        <dbReference type="ARBA" id="ARBA00023136"/>
    </source>
</evidence>
<keyword evidence="9" id="KW-0732">Signal</keyword>
<evidence type="ECO:0000256" key="8">
    <source>
        <dbReference type="SAM" id="Coils"/>
    </source>
</evidence>
<protein>
    <recommendedName>
        <fullName evidence="12">Outer membrane efflux protein</fullName>
    </recommendedName>
</protein>
<evidence type="ECO:0000256" key="7">
    <source>
        <dbReference type="ARBA" id="ARBA00023237"/>
    </source>
</evidence>
<keyword evidence="6" id="KW-0472">Membrane</keyword>
<dbReference type="Pfam" id="PF02321">
    <property type="entry name" value="OEP"/>
    <property type="match status" value="2"/>
</dbReference>
<dbReference type="eggNOG" id="COG1538">
    <property type="taxonomic scope" value="Bacteria"/>
</dbReference>
<evidence type="ECO:0008006" key="12">
    <source>
        <dbReference type="Google" id="ProtNLM"/>
    </source>
</evidence>
<dbReference type="SUPFAM" id="SSF56954">
    <property type="entry name" value="Outer membrane efflux proteins (OEP)"/>
    <property type="match status" value="1"/>
</dbReference>
<evidence type="ECO:0000256" key="2">
    <source>
        <dbReference type="ARBA" id="ARBA00007613"/>
    </source>
</evidence>
<gene>
    <name evidence="10" type="ORF">HMPREF9455_00785</name>
</gene>
<comment type="subcellular location">
    <subcellularLocation>
        <location evidence="1">Cell outer membrane</location>
    </subcellularLocation>
</comment>
<dbReference type="AlphaFoldDB" id="F5IV85"/>
<dbReference type="Gene3D" id="1.20.1600.10">
    <property type="entry name" value="Outer membrane efflux proteins (OEP)"/>
    <property type="match status" value="1"/>
</dbReference>
<feature type="signal peptide" evidence="9">
    <location>
        <begin position="1"/>
        <end position="25"/>
    </location>
</feature>
<reference evidence="10 11" key="1">
    <citation type="submission" date="2011-04" db="EMBL/GenBank/DDBJ databases">
        <title>The Genome Sequence of Dysgonomonas gadei ATCC BAA-286.</title>
        <authorList>
            <consortium name="The Broad Institute Genome Sequencing Platform"/>
            <person name="Earl A."/>
            <person name="Ward D."/>
            <person name="Feldgarden M."/>
            <person name="Gevers D."/>
            <person name="Pudlo N."/>
            <person name="Martens E."/>
            <person name="Allen-Vercoe E."/>
            <person name="Young S.K."/>
            <person name="Zeng Q."/>
            <person name="Gargeya S."/>
            <person name="Fitzgerald M."/>
            <person name="Haas B."/>
            <person name="Abouelleil A."/>
            <person name="Alvarado L."/>
            <person name="Arachchi H.M."/>
            <person name="Berlin A."/>
            <person name="Brown A."/>
            <person name="Chapman S.B."/>
            <person name="Chen Z."/>
            <person name="Dunbar C."/>
            <person name="Freedman E."/>
            <person name="Gearin G."/>
            <person name="Gellesch M."/>
            <person name="Goldberg J."/>
            <person name="Griggs A."/>
            <person name="Gujja S."/>
            <person name="Heiman D."/>
            <person name="Howarth C."/>
            <person name="Larson L."/>
            <person name="Lui A."/>
            <person name="MacDonald P.J.P."/>
            <person name="Mehta T."/>
            <person name="Montmayeur A."/>
            <person name="Murphy C."/>
            <person name="Neiman D."/>
            <person name="Pearson M."/>
            <person name="Priest M."/>
            <person name="Roberts A."/>
            <person name="Saif S."/>
            <person name="Shea T."/>
            <person name="Shenoy N."/>
            <person name="Sisk P."/>
            <person name="Stolte C."/>
            <person name="Sykes S."/>
            <person name="Yandava C."/>
            <person name="Wortman J."/>
            <person name="Nusbaum C."/>
            <person name="Birren B."/>
        </authorList>
    </citation>
    <scope>NUCLEOTIDE SEQUENCE [LARGE SCALE GENOMIC DNA]</scope>
    <source>
        <strain evidence="10 11">ATCC BAA-286</strain>
    </source>
</reference>
<dbReference type="InterPro" id="IPR051906">
    <property type="entry name" value="TolC-like"/>
</dbReference>
<dbReference type="PANTHER" id="PTHR30026">
    <property type="entry name" value="OUTER MEMBRANE PROTEIN TOLC"/>
    <property type="match status" value="1"/>
</dbReference>